<organism evidence="1 2">
    <name type="scientific">Moraxella equi</name>
    <dbReference type="NCBI Taxonomy" id="60442"/>
    <lineage>
        <taxon>Bacteria</taxon>
        <taxon>Pseudomonadati</taxon>
        <taxon>Pseudomonadota</taxon>
        <taxon>Gammaproteobacteria</taxon>
        <taxon>Moraxellales</taxon>
        <taxon>Moraxellaceae</taxon>
        <taxon>Moraxella</taxon>
    </lineage>
</organism>
<proteinExistence type="predicted"/>
<keyword evidence="2" id="KW-1185">Reference proteome</keyword>
<name>A0ABX3NEC9_9GAMM</name>
<sequence length="80" mass="9336">MEGGEYVGYEVVRLPKLGDYYLHFVMKDENDHPLSDKSYILYNNDGEVVETGILDEEGKTSVLYDKLEKEYYIHILDVNN</sequence>
<evidence type="ECO:0000313" key="2">
    <source>
        <dbReference type="Proteomes" id="UP000190777"/>
    </source>
</evidence>
<comment type="caution">
    <text evidence="1">The sequence shown here is derived from an EMBL/GenBank/DDBJ whole genome shotgun (WGS) entry which is preliminary data.</text>
</comment>
<reference evidence="1 2" key="1">
    <citation type="submission" date="2017-03" db="EMBL/GenBank/DDBJ databases">
        <title>Draft genome sequence of Moraxella equi CCUG 4950T type strain.</title>
        <authorList>
            <person name="Salva-Serra F."/>
            <person name="Engstrom-Jakobsson H."/>
            <person name="Thorell K."/>
            <person name="Jaen-Luchoro D."/>
            <person name="Gonzales-Siles L."/>
            <person name="Karlsson R."/>
            <person name="Yazdan S."/>
            <person name="Boulund F."/>
            <person name="Johnning A."/>
            <person name="Engstrand L."/>
            <person name="Kristiansson E."/>
            <person name="Moore E."/>
        </authorList>
    </citation>
    <scope>NUCLEOTIDE SEQUENCE [LARGE SCALE GENOMIC DNA]</scope>
    <source>
        <strain evidence="1 2">CCUG 4950</strain>
    </source>
</reference>
<evidence type="ECO:0000313" key="1">
    <source>
        <dbReference type="EMBL" id="OPH33604.1"/>
    </source>
</evidence>
<gene>
    <name evidence="1" type="ORF">B5J93_12715</name>
</gene>
<dbReference type="EMBL" id="MXAP01000164">
    <property type="protein sequence ID" value="OPH33604.1"/>
    <property type="molecule type" value="Genomic_DNA"/>
</dbReference>
<dbReference type="Proteomes" id="UP000190777">
    <property type="component" value="Unassembled WGS sequence"/>
</dbReference>
<accession>A0ABX3NEC9</accession>
<protein>
    <submittedName>
        <fullName evidence="1">Uncharacterized protein</fullName>
    </submittedName>
</protein>